<evidence type="ECO:0000313" key="2">
    <source>
        <dbReference type="EMBL" id="KAH7425892.1"/>
    </source>
</evidence>
<dbReference type="EMBL" id="CM035416">
    <property type="protein sequence ID" value="KAH7425892.1"/>
    <property type="molecule type" value="Genomic_DNA"/>
</dbReference>
<comment type="caution">
    <text evidence="2">The sequence shown here is derived from an EMBL/GenBank/DDBJ whole genome shotgun (WGS) entry which is preliminary data.</text>
</comment>
<keyword evidence="3" id="KW-1185">Reference proteome</keyword>
<proteinExistence type="predicted"/>
<dbReference type="AlphaFoldDB" id="A0A8T2TSY4"/>
<dbReference type="Gene3D" id="3.60.21.70">
    <property type="entry name" value="PhoD-like phosphatase"/>
    <property type="match status" value="1"/>
</dbReference>
<accession>A0A8T2TSY4</accession>
<feature type="compositionally biased region" description="Basic residues" evidence="1">
    <location>
        <begin position="1"/>
        <end position="11"/>
    </location>
</feature>
<sequence>MCPGHRAKHVHPPTGSDPSVCPRPVLGTYNDHDYGWEHGNRRLPHKDTMKQVFLDAIGEPSGSRRRDSGRGIEWKHTLDAGNVGQSIDVFLLDEWYYRDTLPCYTRRNFCEKVALPDSQHPKHAWCLDFLKGGKLNHGSCCKKDEDIYYGWCLQSENKAHSSWHSLCDPKSRDFGHFSSILGQHVNVDIFDWDGEPIDSSFCEILGEQQRMWFEESLLGSKALLKLVVSSSVVLGNPLKKSCEDLGDANNSIECPCFGDDWECYKPAQLQFMNTLARSSGCVVLLSGGLEYSDIRVLKPDASNNLKYYGHLNLQYPLYQITASGLTTDLRRNFTCDVLRQDPLHLRDHAECDFLKAPSFGMIEVLWEAGYLKLQIRDGLTGNIKLESKLSFNNCMRPDLSRKSRVR</sequence>
<evidence type="ECO:0000256" key="1">
    <source>
        <dbReference type="SAM" id="MobiDB-lite"/>
    </source>
</evidence>
<reference evidence="2" key="1">
    <citation type="submission" date="2021-08" db="EMBL/GenBank/DDBJ databases">
        <title>WGS assembly of Ceratopteris richardii.</title>
        <authorList>
            <person name="Marchant D.B."/>
            <person name="Chen G."/>
            <person name="Jenkins J."/>
            <person name="Shu S."/>
            <person name="Leebens-Mack J."/>
            <person name="Grimwood J."/>
            <person name="Schmutz J."/>
            <person name="Soltis P."/>
            <person name="Soltis D."/>
            <person name="Chen Z.-H."/>
        </authorList>
    </citation>
    <scope>NUCLEOTIDE SEQUENCE</scope>
    <source>
        <strain evidence="2">Whitten #5841</strain>
        <tissue evidence="2">Leaf</tissue>
    </source>
</reference>
<gene>
    <name evidence="2" type="ORF">KP509_11G076600</name>
</gene>
<dbReference type="OrthoDB" id="10266805at2759"/>
<dbReference type="InterPro" id="IPR038607">
    <property type="entry name" value="PhoD-like_sf"/>
</dbReference>
<protein>
    <submittedName>
        <fullName evidence="2">Uncharacterized protein</fullName>
    </submittedName>
</protein>
<feature type="region of interest" description="Disordered" evidence="1">
    <location>
        <begin position="1"/>
        <end position="22"/>
    </location>
</feature>
<name>A0A8T2TSY4_CERRI</name>
<dbReference type="OMA" id="IEWKHTL"/>
<organism evidence="2 3">
    <name type="scientific">Ceratopteris richardii</name>
    <name type="common">Triangle waterfern</name>
    <dbReference type="NCBI Taxonomy" id="49495"/>
    <lineage>
        <taxon>Eukaryota</taxon>
        <taxon>Viridiplantae</taxon>
        <taxon>Streptophyta</taxon>
        <taxon>Embryophyta</taxon>
        <taxon>Tracheophyta</taxon>
        <taxon>Polypodiopsida</taxon>
        <taxon>Polypodiidae</taxon>
        <taxon>Polypodiales</taxon>
        <taxon>Pteridineae</taxon>
        <taxon>Pteridaceae</taxon>
        <taxon>Parkerioideae</taxon>
        <taxon>Ceratopteris</taxon>
    </lineage>
</organism>
<dbReference type="Proteomes" id="UP000825935">
    <property type="component" value="Chromosome 11"/>
</dbReference>
<dbReference type="PANTHER" id="PTHR33987:SF2">
    <property type="entry name" value="ALKALINE PHOSPHATASE D"/>
    <property type="match status" value="1"/>
</dbReference>
<dbReference type="PANTHER" id="PTHR33987">
    <property type="entry name" value="CALCINEURIN-LIKE METALLO-PHOSPHOESTERASE SUPERFAMILY PROTEIN"/>
    <property type="match status" value="1"/>
</dbReference>
<evidence type="ECO:0000313" key="3">
    <source>
        <dbReference type="Proteomes" id="UP000825935"/>
    </source>
</evidence>